<reference evidence="6" key="1">
    <citation type="journal article" date="2023" name="Microbiol Resour">
        <title>Genome Sequences of Rhodoplanes serenus and Two Thermotolerant Strains, Rhodoplanes tepidamans and 'Rhodoplanes cryptolactis,' Further Refine the Genus.</title>
        <authorList>
            <person name="Rayyan A.A."/>
            <person name="Kyndt J.A."/>
        </authorList>
    </citation>
    <scope>NUCLEOTIDE SEQUENCE</scope>
    <source>
        <strain evidence="6">DSM 9987</strain>
    </source>
</reference>
<sequence>MRLVVAAVGRMKSGGERDLADRYLDRLVKSGRAIGLRGVEVVELRESRAQEADRRRLEEAIALANVIPDGAAVVALDERGQNLDSAAIAGEIRVWRDSGRDAAVFVVGGADGLGDELRRRADLVLSFGAATWPHQLVRVMLLEQLYRASTILSGHPYHRA</sequence>
<dbReference type="HAMAP" id="MF_00658">
    <property type="entry name" value="23SrRNA_methyltr_H"/>
    <property type="match status" value="1"/>
</dbReference>
<keyword evidence="1 5" id="KW-0489">Methyltransferase</keyword>
<evidence type="ECO:0000313" key="6">
    <source>
        <dbReference type="EMBL" id="MDC7784301.1"/>
    </source>
</evidence>
<dbReference type="CDD" id="cd18081">
    <property type="entry name" value="RlmH-like"/>
    <property type="match status" value="1"/>
</dbReference>
<dbReference type="NCBIfam" id="NF000991">
    <property type="entry name" value="PRK00103.2-5"/>
    <property type="match status" value="1"/>
</dbReference>
<feature type="binding site" evidence="5">
    <location>
        <position position="76"/>
    </location>
    <ligand>
        <name>S-adenosyl-L-methionine</name>
        <dbReference type="ChEBI" id="CHEBI:59789"/>
    </ligand>
</feature>
<dbReference type="RefSeq" id="WP_272775145.1">
    <property type="nucleotide sequence ID" value="NZ_JAQQLI010000001.1"/>
</dbReference>
<dbReference type="InterPro" id="IPR029026">
    <property type="entry name" value="tRNA_m1G_MTases_N"/>
</dbReference>
<dbReference type="Proteomes" id="UP001165652">
    <property type="component" value="Unassembled WGS sequence"/>
</dbReference>
<comment type="subunit">
    <text evidence="5">Homodimer.</text>
</comment>
<keyword evidence="5" id="KW-0698">rRNA processing</keyword>
<evidence type="ECO:0000256" key="5">
    <source>
        <dbReference type="HAMAP-Rule" id="MF_00658"/>
    </source>
</evidence>
<dbReference type="SUPFAM" id="SSF75217">
    <property type="entry name" value="alpha/beta knot"/>
    <property type="match status" value="1"/>
</dbReference>
<gene>
    <name evidence="5 6" type="primary">rlmH</name>
    <name evidence="6" type="ORF">PQJ73_01275</name>
</gene>
<name>A0ABT5J3S9_RHOTP</name>
<comment type="subcellular location">
    <subcellularLocation>
        <location evidence="5">Cytoplasm</location>
    </subcellularLocation>
</comment>
<comment type="similarity">
    <text evidence="4 5">Belongs to the RNA methyltransferase RlmH family.</text>
</comment>
<proteinExistence type="inferred from homology"/>
<keyword evidence="3 5" id="KW-0949">S-adenosyl-L-methionine</keyword>
<comment type="catalytic activity">
    <reaction evidence="5">
        <text>pseudouridine(1915) in 23S rRNA + S-adenosyl-L-methionine = N(3)-methylpseudouridine(1915) in 23S rRNA + S-adenosyl-L-homocysteine + H(+)</text>
        <dbReference type="Rhea" id="RHEA:42752"/>
        <dbReference type="Rhea" id="RHEA-COMP:10221"/>
        <dbReference type="Rhea" id="RHEA-COMP:10222"/>
        <dbReference type="ChEBI" id="CHEBI:15378"/>
        <dbReference type="ChEBI" id="CHEBI:57856"/>
        <dbReference type="ChEBI" id="CHEBI:59789"/>
        <dbReference type="ChEBI" id="CHEBI:65314"/>
        <dbReference type="ChEBI" id="CHEBI:74486"/>
        <dbReference type="EC" id="2.1.1.177"/>
    </reaction>
</comment>
<evidence type="ECO:0000256" key="3">
    <source>
        <dbReference type="ARBA" id="ARBA00022691"/>
    </source>
</evidence>
<dbReference type="InterPro" id="IPR029028">
    <property type="entry name" value="Alpha/beta_knot_MTases"/>
</dbReference>
<dbReference type="EMBL" id="JAQQLI010000001">
    <property type="protein sequence ID" value="MDC7784301.1"/>
    <property type="molecule type" value="Genomic_DNA"/>
</dbReference>
<evidence type="ECO:0000256" key="2">
    <source>
        <dbReference type="ARBA" id="ARBA00022679"/>
    </source>
</evidence>
<reference evidence="6" key="2">
    <citation type="submission" date="2023-02" db="EMBL/GenBank/DDBJ databases">
        <authorList>
            <person name="Rayyan A."/>
            <person name="Meyer T."/>
            <person name="Kyndt J.A."/>
        </authorList>
    </citation>
    <scope>NUCLEOTIDE SEQUENCE</scope>
    <source>
        <strain evidence="6">DSM 9987</strain>
    </source>
</reference>
<dbReference type="EC" id="2.1.1.177" evidence="5"/>
<evidence type="ECO:0000313" key="7">
    <source>
        <dbReference type="Proteomes" id="UP001165652"/>
    </source>
</evidence>
<dbReference type="PIRSF" id="PIRSF004505">
    <property type="entry name" value="MT_bac"/>
    <property type="match status" value="1"/>
</dbReference>
<protein>
    <recommendedName>
        <fullName evidence="5">Ribosomal RNA large subunit methyltransferase H</fullName>
        <ecNumber evidence="5">2.1.1.177</ecNumber>
    </recommendedName>
    <alternativeName>
        <fullName evidence="5">23S rRNA (pseudouridine1915-N3)-methyltransferase</fullName>
    </alternativeName>
    <alternativeName>
        <fullName evidence="5">23S rRNA m3Psi1915 methyltransferase</fullName>
    </alternativeName>
    <alternativeName>
        <fullName evidence="5">rRNA (pseudouridine-N3-)-methyltransferase RlmH</fullName>
    </alternativeName>
</protein>
<dbReference type="Pfam" id="PF02590">
    <property type="entry name" value="SPOUT_MTase"/>
    <property type="match status" value="1"/>
</dbReference>
<dbReference type="NCBIfam" id="NF000989">
    <property type="entry name" value="PRK00103.2-3"/>
    <property type="match status" value="1"/>
</dbReference>
<accession>A0ABT5J3S9</accession>
<dbReference type="PANTHER" id="PTHR33603:SF1">
    <property type="entry name" value="RIBOSOMAL RNA LARGE SUBUNIT METHYLTRANSFERASE H"/>
    <property type="match status" value="1"/>
</dbReference>
<comment type="caution">
    <text evidence="6">The sequence shown here is derived from an EMBL/GenBank/DDBJ whole genome shotgun (WGS) entry which is preliminary data.</text>
</comment>
<dbReference type="InterPro" id="IPR003742">
    <property type="entry name" value="RlmH-like"/>
</dbReference>
<dbReference type="PANTHER" id="PTHR33603">
    <property type="entry name" value="METHYLTRANSFERASE"/>
    <property type="match status" value="1"/>
</dbReference>
<comment type="function">
    <text evidence="5">Specifically methylates the pseudouridine at position 1915 (m3Psi1915) in 23S rRNA.</text>
</comment>
<dbReference type="Gene3D" id="3.40.1280.10">
    <property type="match status" value="1"/>
</dbReference>
<feature type="binding site" evidence="5">
    <location>
        <position position="108"/>
    </location>
    <ligand>
        <name>S-adenosyl-L-methionine</name>
        <dbReference type="ChEBI" id="CHEBI:59789"/>
    </ligand>
</feature>
<keyword evidence="7" id="KW-1185">Reference proteome</keyword>
<evidence type="ECO:0000256" key="4">
    <source>
        <dbReference type="ARBA" id="ARBA00038303"/>
    </source>
</evidence>
<evidence type="ECO:0000256" key="1">
    <source>
        <dbReference type="ARBA" id="ARBA00022603"/>
    </source>
</evidence>
<comment type="caution">
    <text evidence="5">Lacks conserved residue(s) required for the propagation of feature annotation.</text>
</comment>
<keyword evidence="5" id="KW-0963">Cytoplasm</keyword>
<organism evidence="6 7">
    <name type="scientific">Rhodoplanes tepidamans</name>
    <name type="common">Rhodoplanes cryptolactis</name>
    <dbReference type="NCBI Taxonomy" id="200616"/>
    <lineage>
        <taxon>Bacteria</taxon>
        <taxon>Pseudomonadati</taxon>
        <taxon>Pseudomonadota</taxon>
        <taxon>Alphaproteobacteria</taxon>
        <taxon>Hyphomicrobiales</taxon>
        <taxon>Nitrobacteraceae</taxon>
        <taxon>Rhodoplanes</taxon>
    </lineage>
</organism>
<keyword evidence="2 5" id="KW-0808">Transferase</keyword>